<dbReference type="InterPro" id="IPR003615">
    <property type="entry name" value="HNH_nuc"/>
</dbReference>
<dbReference type="SMART" id="SM00507">
    <property type="entry name" value="HNHc"/>
    <property type="match status" value="1"/>
</dbReference>
<dbReference type="GO" id="GO:0003676">
    <property type="term" value="F:nucleic acid binding"/>
    <property type="evidence" value="ECO:0007669"/>
    <property type="project" value="InterPro"/>
</dbReference>
<dbReference type="KEGG" id="parb:CJU94_39475"/>
<keyword evidence="3" id="KW-0614">Plasmid</keyword>
<dbReference type="Proteomes" id="UP000215158">
    <property type="component" value="Plasmid pBN3"/>
</dbReference>
<protein>
    <recommendedName>
        <fullName evidence="2">HNH nuclease domain-containing protein</fullName>
    </recommendedName>
</protein>
<accession>A0A248VYZ6</accession>
<geneLocation type="plasmid" evidence="3 4">
    <name>pBN3</name>
</geneLocation>
<dbReference type="Gene3D" id="1.10.30.50">
    <property type="match status" value="1"/>
</dbReference>
<dbReference type="EMBL" id="CP022993">
    <property type="protein sequence ID" value="ASW04228.1"/>
    <property type="molecule type" value="Genomic_DNA"/>
</dbReference>
<feature type="domain" description="HNH nuclease" evidence="2">
    <location>
        <begin position="77"/>
        <end position="130"/>
    </location>
</feature>
<dbReference type="Pfam" id="PF01844">
    <property type="entry name" value="HNH"/>
    <property type="match status" value="1"/>
</dbReference>
<dbReference type="GO" id="GO:0004519">
    <property type="term" value="F:endonuclease activity"/>
    <property type="evidence" value="ECO:0007669"/>
    <property type="project" value="InterPro"/>
</dbReference>
<organism evidence="3 4">
    <name type="scientific">Paraburkholderia aromaticivorans</name>
    <dbReference type="NCBI Taxonomy" id="2026199"/>
    <lineage>
        <taxon>Bacteria</taxon>
        <taxon>Pseudomonadati</taxon>
        <taxon>Pseudomonadota</taxon>
        <taxon>Betaproteobacteria</taxon>
        <taxon>Burkholderiales</taxon>
        <taxon>Burkholderiaceae</taxon>
        <taxon>Paraburkholderia</taxon>
    </lineage>
</organism>
<evidence type="ECO:0000313" key="4">
    <source>
        <dbReference type="Proteomes" id="UP000215158"/>
    </source>
</evidence>
<evidence type="ECO:0000313" key="3">
    <source>
        <dbReference type="EMBL" id="ASW04228.1"/>
    </source>
</evidence>
<proteinExistence type="predicted"/>
<keyword evidence="4" id="KW-1185">Reference proteome</keyword>
<sequence>MQTEAGMSTVSVLDQTGLAASNCSLERAMALLGKGAAELVHMTPMTIRLTRPLGNGAPSSSCRARDATNPSQKKRSSRLRSLRARDGSNCFYCGAALKNEDATLEHLLSEKDGGTSRLANLALAHKKCNELAADLPVVEKVLLRERLRAERTAAPPDRIGYPR</sequence>
<gene>
    <name evidence="3" type="ORF">CJU94_39475</name>
</gene>
<dbReference type="CDD" id="cd00085">
    <property type="entry name" value="HNHc"/>
    <property type="match status" value="1"/>
</dbReference>
<evidence type="ECO:0000256" key="1">
    <source>
        <dbReference type="SAM" id="MobiDB-lite"/>
    </source>
</evidence>
<evidence type="ECO:0000259" key="2">
    <source>
        <dbReference type="SMART" id="SM00507"/>
    </source>
</evidence>
<reference evidence="3 4" key="1">
    <citation type="submission" date="2017-08" db="EMBL/GenBank/DDBJ databases">
        <title>Identification and genetic characteristics of simultaneous BTEX- and naphthalene-degrading Paraburkholderia sp. BN5 isolated from petroleum-contaminated soil.</title>
        <authorList>
            <person name="Lee Y."/>
            <person name="Jeon C.O."/>
        </authorList>
    </citation>
    <scope>NUCLEOTIDE SEQUENCE [LARGE SCALE GENOMIC DNA]</scope>
    <source>
        <strain evidence="3 4">BN5</strain>
        <plasmid evidence="3 4">pBN3</plasmid>
    </source>
</reference>
<feature type="region of interest" description="Disordered" evidence="1">
    <location>
        <begin position="50"/>
        <end position="80"/>
    </location>
</feature>
<dbReference type="InterPro" id="IPR002711">
    <property type="entry name" value="HNH"/>
</dbReference>
<name>A0A248VYZ6_9BURK</name>
<dbReference type="AlphaFoldDB" id="A0A248VYZ6"/>
<dbReference type="GO" id="GO:0008270">
    <property type="term" value="F:zinc ion binding"/>
    <property type="evidence" value="ECO:0007669"/>
    <property type="project" value="InterPro"/>
</dbReference>